<comment type="caution">
    <text evidence="8">The sequence shown here is derived from an EMBL/GenBank/DDBJ whole genome shotgun (WGS) entry which is preliminary data.</text>
</comment>
<name>A0A023B194_GRENI</name>
<dbReference type="Proteomes" id="UP000019763">
    <property type="component" value="Unassembled WGS sequence"/>
</dbReference>
<dbReference type="GO" id="GO:0005634">
    <property type="term" value="C:nucleus"/>
    <property type="evidence" value="ECO:0007669"/>
    <property type="project" value="UniProtKB-SubCell"/>
</dbReference>
<evidence type="ECO:0000313" key="8">
    <source>
        <dbReference type="EMBL" id="EZG46511.1"/>
    </source>
</evidence>
<keyword evidence="2" id="KW-0805">Transcription regulation</keyword>
<evidence type="ECO:0000256" key="5">
    <source>
        <dbReference type="ARBA" id="ARBA00023242"/>
    </source>
</evidence>
<comment type="subcellular location">
    <subcellularLocation>
        <location evidence="1">Nucleus</location>
    </subcellularLocation>
</comment>
<keyword evidence="3" id="KW-0238">DNA-binding</keyword>
<keyword evidence="4" id="KW-0804">Transcription</keyword>
<dbReference type="GO" id="GO:0003677">
    <property type="term" value="F:DNA binding"/>
    <property type="evidence" value="ECO:0007669"/>
    <property type="project" value="UniProtKB-KW"/>
</dbReference>
<organism evidence="8 9">
    <name type="scientific">Gregarina niphandrodes</name>
    <name type="common">Septate eugregarine</name>
    <dbReference type="NCBI Taxonomy" id="110365"/>
    <lineage>
        <taxon>Eukaryota</taxon>
        <taxon>Sar</taxon>
        <taxon>Alveolata</taxon>
        <taxon>Apicomplexa</taxon>
        <taxon>Conoidasida</taxon>
        <taxon>Gregarinasina</taxon>
        <taxon>Eugregarinorida</taxon>
        <taxon>Gregarinidae</taxon>
        <taxon>Gregarina</taxon>
    </lineage>
</organism>
<evidence type="ECO:0000256" key="2">
    <source>
        <dbReference type="ARBA" id="ARBA00023015"/>
    </source>
</evidence>
<dbReference type="Gene3D" id="1.20.5.2050">
    <property type="match status" value="1"/>
</dbReference>
<evidence type="ECO:0000259" key="7">
    <source>
        <dbReference type="Pfam" id="PF00847"/>
    </source>
</evidence>
<dbReference type="AlphaFoldDB" id="A0A023B194"/>
<gene>
    <name evidence="8" type="ORF">GNI_133520</name>
</gene>
<sequence length="240" mass="27103">MSREDGAVHMDGPLVDATNMALAQATAIPEGRVVGVYFDKQRRIWRATWREHGQGKRKTKNFSVDDYGFEEARRMAIQFRLVKLMEASDQALQEQGILQQQGVSAHDYESNMTPTGGSNRKKRRRYGSPETFAPKLPLWAQPYCNEGADEVHQASQIWPPLYGHPAAFVHMEQLRSTQQSWADTSEDRMQMCVAEHAQAPTLERGMLDRADMVSTVDSMGQEHHKLYEAEPRPAGSGIIC</sequence>
<dbReference type="VEuPathDB" id="CryptoDB:GNI_133520"/>
<dbReference type="Pfam" id="PF00847">
    <property type="entry name" value="AP2"/>
    <property type="match status" value="1"/>
</dbReference>
<dbReference type="GO" id="GO:0003700">
    <property type="term" value="F:DNA-binding transcription factor activity"/>
    <property type="evidence" value="ECO:0007669"/>
    <property type="project" value="InterPro"/>
</dbReference>
<keyword evidence="9" id="KW-1185">Reference proteome</keyword>
<dbReference type="InterPro" id="IPR001471">
    <property type="entry name" value="AP2/ERF_dom"/>
</dbReference>
<accession>A0A023B194</accession>
<protein>
    <submittedName>
        <fullName evidence="8">AP2 domain protein</fullName>
    </submittedName>
</protein>
<proteinExistence type="predicted"/>
<dbReference type="RefSeq" id="XP_011132284.1">
    <property type="nucleotide sequence ID" value="XM_011133982.1"/>
</dbReference>
<feature type="domain" description="AP2/ERF" evidence="7">
    <location>
        <begin position="32"/>
        <end position="81"/>
    </location>
</feature>
<feature type="region of interest" description="Disordered" evidence="6">
    <location>
        <begin position="102"/>
        <end position="127"/>
    </location>
</feature>
<dbReference type="EMBL" id="AFNH02000992">
    <property type="protein sequence ID" value="EZG46511.1"/>
    <property type="molecule type" value="Genomic_DNA"/>
</dbReference>
<evidence type="ECO:0000256" key="6">
    <source>
        <dbReference type="SAM" id="MobiDB-lite"/>
    </source>
</evidence>
<evidence type="ECO:0000256" key="3">
    <source>
        <dbReference type="ARBA" id="ARBA00023125"/>
    </source>
</evidence>
<dbReference type="GeneID" id="22914706"/>
<keyword evidence="5" id="KW-0539">Nucleus</keyword>
<evidence type="ECO:0000256" key="1">
    <source>
        <dbReference type="ARBA" id="ARBA00004123"/>
    </source>
</evidence>
<dbReference type="OrthoDB" id="385236at2759"/>
<evidence type="ECO:0000256" key="4">
    <source>
        <dbReference type="ARBA" id="ARBA00023163"/>
    </source>
</evidence>
<reference evidence="8" key="1">
    <citation type="submission" date="2013-12" db="EMBL/GenBank/DDBJ databases">
        <authorList>
            <person name="Omoto C.K."/>
            <person name="Sibley D."/>
            <person name="Venepally P."/>
            <person name="Hadjithomas M."/>
            <person name="Karamycheva S."/>
            <person name="Brunk B."/>
            <person name="Roos D."/>
            <person name="Caler E."/>
            <person name="Lorenzi H."/>
        </authorList>
    </citation>
    <scope>NUCLEOTIDE SEQUENCE</scope>
</reference>
<evidence type="ECO:0000313" key="9">
    <source>
        <dbReference type="Proteomes" id="UP000019763"/>
    </source>
</evidence>